<dbReference type="EMBL" id="JANUCP010000001">
    <property type="protein sequence ID" value="MCS3917612.1"/>
    <property type="molecule type" value="Genomic_DNA"/>
</dbReference>
<accession>A0ABT2EI48</accession>
<dbReference type="RefSeq" id="WP_259091803.1">
    <property type="nucleotide sequence ID" value="NZ_CP130454.1"/>
</dbReference>
<proteinExistence type="predicted"/>
<dbReference type="Pfam" id="PF01850">
    <property type="entry name" value="PIN"/>
    <property type="match status" value="1"/>
</dbReference>
<organism evidence="2 3">
    <name type="scientific">Candidatus Fervidibacter sacchari</name>
    <dbReference type="NCBI Taxonomy" id="1448929"/>
    <lineage>
        <taxon>Bacteria</taxon>
        <taxon>Candidatus Fervidibacterota</taxon>
        <taxon>Candidatus Fervidibacter</taxon>
    </lineage>
</organism>
<evidence type="ECO:0000313" key="2">
    <source>
        <dbReference type="EMBL" id="MCS3917612.1"/>
    </source>
</evidence>
<gene>
    <name evidence="2" type="ORF">M2350_000009</name>
</gene>
<dbReference type="InterPro" id="IPR029060">
    <property type="entry name" value="PIN-like_dom_sf"/>
</dbReference>
<dbReference type="Proteomes" id="UP001204798">
    <property type="component" value="Unassembled WGS sequence"/>
</dbReference>
<sequence length="199" mass="22904">MPAEIRSFYDPLEPFIYWDSSFSIAATDVNHNYYRICRAFVDRCMQEDVICFVSDWVLNEVAFYLIRTRLELLGRQRGLYWRELLRRDPSVIDGIMPLIRNAFAELSNFALWLPSLNGQFYDLLSQWQLPPEHAIQLAASAAWSANVTLSDEAMQLVERYRLLPTDAAHIVVALSHGVRAFATLDPDFALVDGIILFMP</sequence>
<evidence type="ECO:0000259" key="1">
    <source>
        <dbReference type="Pfam" id="PF01850"/>
    </source>
</evidence>
<feature type="domain" description="PIN" evidence="1">
    <location>
        <begin position="136"/>
        <end position="192"/>
    </location>
</feature>
<dbReference type="SUPFAM" id="SSF88723">
    <property type="entry name" value="PIN domain-like"/>
    <property type="match status" value="1"/>
</dbReference>
<comment type="caution">
    <text evidence="2">The sequence shown here is derived from an EMBL/GenBank/DDBJ whole genome shotgun (WGS) entry which is preliminary data.</text>
</comment>
<protein>
    <submittedName>
        <fullName evidence="2">Nucleic acid-binding protein</fullName>
    </submittedName>
</protein>
<evidence type="ECO:0000313" key="3">
    <source>
        <dbReference type="Proteomes" id="UP001204798"/>
    </source>
</evidence>
<keyword evidence="3" id="KW-1185">Reference proteome</keyword>
<dbReference type="InterPro" id="IPR002716">
    <property type="entry name" value="PIN_dom"/>
</dbReference>
<reference evidence="2 3" key="1">
    <citation type="submission" date="2022-08" db="EMBL/GenBank/DDBJ databases">
        <title>Bacterial and archaeal communities from various locations to study Microbial Dark Matter (Phase II).</title>
        <authorList>
            <person name="Stepanauskas R."/>
        </authorList>
    </citation>
    <scope>NUCLEOTIDE SEQUENCE [LARGE SCALE GENOMIC DNA]</scope>
    <source>
        <strain evidence="2 3">PD1</strain>
    </source>
</reference>
<name>A0ABT2EI48_9BACT</name>